<feature type="transmembrane region" description="Helical" evidence="1">
    <location>
        <begin position="21"/>
        <end position="41"/>
    </location>
</feature>
<gene>
    <name evidence="2" type="ORF">GEAM_3075</name>
</gene>
<evidence type="ECO:0000313" key="3">
    <source>
        <dbReference type="Proteomes" id="UP000028640"/>
    </source>
</evidence>
<keyword evidence="1" id="KW-1133">Transmembrane helix</keyword>
<accession>A0A085G6C3</accession>
<evidence type="ECO:0000256" key="1">
    <source>
        <dbReference type="SAM" id="Phobius"/>
    </source>
</evidence>
<protein>
    <submittedName>
        <fullName evidence="2">Uncharacterized protein</fullName>
    </submittedName>
</protein>
<evidence type="ECO:0000313" key="2">
    <source>
        <dbReference type="EMBL" id="KFC79268.1"/>
    </source>
</evidence>
<dbReference type="AlphaFoldDB" id="A0A085G6C3"/>
<reference evidence="2 3" key="1">
    <citation type="submission" date="2014-05" db="EMBL/GenBank/DDBJ databases">
        <title>ATOL: Assembling a taxonomically balanced genome-scale reconstruction of the evolutionary history of the Enterobacteriaceae.</title>
        <authorList>
            <person name="Plunkett G.III."/>
            <person name="Neeno-Eckwall E.C."/>
            <person name="Glasner J.D."/>
            <person name="Perna N.T."/>
        </authorList>
    </citation>
    <scope>NUCLEOTIDE SEQUENCE [LARGE SCALE GENOMIC DNA]</scope>
    <source>
        <strain evidence="2 3">ATCC 33852</strain>
    </source>
</reference>
<comment type="caution">
    <text evidence="2">The sequence shown here is derived from an EMBL/GenBank/DDBJ whole genome shotgun (WGS) entry which is preliminary data.</text>
</comment>
<dbReference type="Proteomes" id="UP000028640">
    <property type="component" value="Unassembled WGS sequence"/>
</dbReference>
<sequence>MSDKQFANAALQGFLLSQSPLFGLFSLVVTAIVAGDVVSVTRGFTYV</sequence>
<keyword evidence="3" id="KW-1185">Reference proteome</keyword>
<organism evidence="2 3">
    <name type="scientific">Ewingella americana (strain ATCC 33852 / DSM 4580 / CCUG 14506 / JCM 5911 / LMG 7869 / NCTC 12157 / CDC 1468-78)</name>
    <dbReference type="NCBI Taxonomy" id="910964"/>
    <lineage>
        <taxon>Bacteria</taxon>
        <taxon>Pseudomonadati</taxon>
        <taxon>Pseudomonadota</taxon>
        <taxon>Gammaproteobacteria</taxon>
        <taxon>Enterobacterales</taxon>
        <taxon>Yersiniaceae</taxon>
        <taxon>Ewingella</taxon>
    </lineage>
</organism>
<proteinExistence type="predicted"/>
<keyword evidence="1" id="KW-0812">Transmembrane</keyword>
<name>A0A085G6C3_EWIA3</name>
<dbReference type="EMBL" id="JMPJ01000065">
    <property type="protein sequence ID" value="KFC79268.1"/>
    <property type="molecule type" value="Genomic_DNA"/>
</dbReference>
<keyword evidence="1" id="KW-0472">Membrane</keyword>